<dbReference type="Proteomes" id="UP001341840">
    <property type="component" value="Unassembled WGS sequence"/>
</dbReference>
<evidence type="ECO:0000313" key="4">
    <source>
        <dbReference type="Proteomes" id="UP001341840"/>
    </source>
</evidence>
<feature type="compositionally biased region" description="Basic and acidic residues" evidence="2">
    <location>
        <begin position="86"/>
        <end position="104"/>
    </location>
</feature>
<dbReference type="EMBL" id="JASCZI010271872">
    <property type="protein sequence ID" value="MED6216264.1"/>
    <property type="molecule type" value="Genomic_DNA"/>
</dbReference>
<dbReference type="PANTHER" id="PTHR34380:SF1">
    <property type="entry name" value="OS01G0221300 PROTEIN"/>
    <property type="match status" value="1"/>
</dbReference>
<organism evidence="3 4">
    <name type="scientific">Stylosanthes scabra</name>
    <dbReference type="NCBI Taxonomy" id="79078"/>
    <lineage>
        <taxon>Eukaryota</taxon>
        <taxon>Viridiplantae</taxon>
        <taxon>Streptophyta</taxon>
        <taxon>Embryophyta</taxon>
        <taxon>Tracheophyta</taxon>
        <taxon>Spermatophyta</taxon>
        <taxon>Magnoliopsida</taxon>
        <taxon>eudicotyledons</taxon>
        <taxon>Gunneridae</taxon>
        <taxon>Pentapetalae</taxon>
        <taxon>rosids</taxon>
        <taxon>fabids</taxon>
        <taxon>Fabales</taxon>
        <taxon>Fabaceae</taxon>
        <taxon>Papilionoideae</taxon>
        <taxon>50 kb inversion clade</taxon>
        <taxon>dalbergioids sensu lato</taxon>
        <taxon>Dalbergieae</taxon>
        <taxon>Pterocarpus clade</taxon>
        <taxon>Stylosanthes</taxon>
    </lineage>
</organism>
<feature type="compositionally biased region" description="Basic residues" evidence="2">
    <location>
        <begin position="335"/>
        <end position="344"/>
    </location>
</feature>
<feature type="compositionally biased region" description="Acidic residues" evidence="2">
    <location>
        <begin position="285"/>
        <end position="294"/>
    </location>
</feature>
<proteinExistence type="predicted"/>
<feature type="coiled-coil region" evidence="1">
    <location>
        <begin position="30"/>
        <end position="78"/>
    </location>
</feature>
<dbReference type="PANTHER" id="PTHR34380">
    <property type="entry name" value="BNAA03G12380D PROTEIN"/>
    <property type="match status" value="1"/>
</dbReference>
<accession>A0ABU6Z1Z2</accession>
<sequence>METGVKKMTVDKDMADLSDIISIGSKNCRCDELEERSKKAEGRCAELQLELERKHSQCESLEAKLKALEVEKFAVEEELNVLRVSSEKHKGGKKISNEREKGEGTIDDLTDDNKVVQLMDEKKVLEGEKKRSLSEAELWKDNYKKMELRAILLELGRDHERNEKPEASNWTKFLPARQVRKQLKFQNEESPSKRMAPSTPLCANPASVCVIDITDSDDEPDIIQPSSVPCQGSGNNSVPTRFAAEIAKVSNTYCGNNEDDLTGEDLPFVAMPKRKRTLNVVTSESEGDDDDDDIPISKLKRMHNPEAGSEQVKGDINSSVPTTFADDKDTCTVTPRRRLLPLRKCAREKESKKSSNRSKKAKHQESIPTSACESEEDLPDSEDDGLSDFIVDDSDVSSCDDESSKSPSASNDDGDSDSSNSQDVPDNNTGSNSEDESDGEVEFGMILSRIQRRKDHKTKWEFEADMLAAFGKDPVLCMKAVCALYRQQTSEEQMSRGSMYSNQRGFSKFDAHRGSTLAEFLTNGDPSVDLKKSVKELEEYDPEGVELCSTLAVVYSRQLYEIYKNKEDPFFP</sequence>
<evidence type="ECO:0000256" key="2">
    <source>
        <dbReference type="SAM" id="MobiDB-lite"/>
    </source>
</evidence>
<evidence type="ECO:0000256" key="1">
    <source>
        <dbReference type="SAM" id="Coils"/>
    </source>
</evidence>
<feature type="compositionally biased region" description="Low complexity" evidence="2">
    <location>
        <begin position="405"/>
        <end position="423"/>
    </location>
</feature>
<feature type="region of interest" description="Disordered" evidence="2">
    <location>
        <begin position="86"/>
        <end position="108"/>
    </location>
</feature>
<comment type="caution">
    <text evidence="3">The sequence shown here is derived from an EMBL/GenBank/DDBJ whole genome shotgun (WGS) entry which is preliminary data.</text>
</comment>
<name>A0ABU6Z1Z2_9FABA</name>
<feature type="compositionally biased region" description="Acidic residues" evidence="2">
    <location>
        <begin position="373"/>
        <end position="401"/>
    </location>
</feature>
<protein>
    <submittedName>
        <fullName evidence="3">Uncharacterized protein</fullName>
    </submittedName>
</protein>
<reference evidence="3 4" key="1">
    <citation type="journal article" date="2023" name="Plants (Basel)">
        <title>Bridging the Gap: Combining Genomics and Transcriptomics Approaches to Understand Stylosanthes scabra, an Orphan Legume from the Brazilian Caatinga.</title>
        <authorList>
            <person name="Ferreira-Neto J.R.C."/>
            <person name="da Silva M.D."/>
            <person name="Binneck E."/>
            <person name="de Melo N.F."/>
            <person name="da Silva R.H."/>
            <person name="de Melo A.L.T.M."/>
            <person name="Pandolfi V."/>
            <person name="Bustamante F.O."/>
            <person name="Brasileiro-Vidal A.C."/>
            <person name="Benko-Iseppon A.M."/>
        </authorList>
    </citation>
    <scope>NUCLEOTIDE SEQUENCE [LARGE SCALE GENOMIC DNA]</scope>
    <source>
        <tissue evidence="3">Leaves</tissue>
    </source>
</reference>
<keyword evidence="1" id="KW-0175">Coiled coil</keyword>
<evidence type="ECO:0000313" key="3">
    <source>
        <dbReference type="EMBL" id="MED6216264.1"/>
    </source>
</evidence>
<feature type="region of interest" description="Disordered" evidence="2">
    <location>
        <begin position="279"/>
        <end position="440"/>
    </location>
</feature>
<keyword evidence="4" id="KW-1185">Reference proteome</keyword>
<gene>
    <name evidence="3" type="ORF">PIB30_005851</name>
</gene>